<dbReference type="InterPro" id="IPR019786">
    <property type="entry name" value="Zinc_finger_PHD-type_CS"/>
</dbReference>
<feature type="compositionally biased region" description="Basic residues" evidence="6">
    <location>
        <begin position="651"/>
        <end position="660"/>
    </location>
</feature>
<dbReference type="Gene3D" id="3.30.420.10">
    <property type="entry name" value="Ribonuclease H-like superfamily/Ribonuclease H"/>
    <property type="match status" value="1"/>
</dbReference>
<dbReference type="Gene3D" id="3.30.40.10">
    <property type="entry name" value="Zinc/RING finger domain, C3HC4 (zinc finger)"/>
    <property type="match status" value="1"/>
</dbReference>
<dbReference type="Pfam" id="PF00628">
    <property type="entry name" value="PHD"/>
    <property type="match status" value="1"/>
</dbReference>
<feature type="compositionally biased region" description="Basic and acidic residues" evidence="6">
    <location>
        <begin position="671"/>
        <end position="683"/>
    </location>
</feature>
<proteinExistence type="predicted"/>
<sequence>MIGKRPIVCTNRILNQDEENRLAEWLNNLRKHGFGNSHKEIVEIVPAMLAARSSSQSPETSIKKPSRQWLSGFFRRHPELSSRTSKACSRETADVSPKKFEKWFSNFIKCMNQSDPTILSSPNRIFIADDCGFSFDPESREVVASKGSTHVYNATSNTKAQVTVLACLSATGQYTPPLLIYPLKRNPHQNLLEDFPEALLQVSNNGRITSAIFFSWLRDTFIPSTSNLPKPILLLVDGHPSHSSHLETSLLCSENNIILYCFLPQGSHIMQSLDQEFFGSFKSFLSNKIKEHVTTCGEGVKLDSFAGFLKPVWNRLTTTELASNCFSAVGIYPLDPCKIMTSNKLSPSSVDIPVNTTTLPDVPTESLTTQDQHETTAPLSIFTPPYPPEASLSSIPHDFFKCPKLPETSTSAVISQASTSSAAFSPDSVTYSVSITAILPDASTSYSVATSPAASSTFQILPEISSSTLPQSPPETPSSTSINLNSQQLNALKENSLFICDKMSRDELIMFHTRLAAPQDQSFLDPYLERKFEEFKRVIQSLVNVFKVNEEPPSKVTLTEGNILTLLPINGKKRKNRKRNRITPTLPSLLSGEEFGSASDKKSEENESDKRKVAKKLRREEKKTNNENAFIKLIQEMENIESHKHKEEHNGKKKGRKQTKKLTSINITQGRDSDANSAVRKEMKEELAVNSDEALDYSDHQTNDSCLACGQNYGGELLVQCEVCDSWWHKECTKTANNFNNKEQGFTFVCIQCCPDQLS</sequence>
<dbReference type="InterPro" id="IPR004875">
    <property type="entry name" value="DDE_SF_endonuclease_dom"/>
</dbReference>
<dbReference type="InterPro" id="IPR013083">
    <property type="entry name" value="Znf_RING/FYVE/PHD"/>
</dbReference>
<evidence type="ECO:0000256" key="3">
    <source>
        <dbReference type="ARBA" id="ARBA00022833"/>
    </source>
</evidence>
<feature type="region of interest" description="Disordered" evidence="6">
    <location>
        <begin position="360"/>
        <end position="383"/>
    </location>
</feature>
<gene>
    <name evidence="10 11" type="primary">LOC106068900</name>
</gene>
<dbReference type="PROSITE" id="PS50016">
    <property type="entry name" value="ZF_PHD_2"/>
    <property type="match status" value="1"/>
</dbReference>
<evidence type="ECO:0000259" key="7">
    <source>
        <dbReference type="PROSITE" id="PS50016"/>
    </source>
</evidence>
<feature type="region of interest" description="Disordered" evidence="6">
    <location>
        <begin position="642"/>
        <end position="683"/>
    </location>
</feature>
<evidence type="ECO:0000256" key="2">
    <source>
        <dbReference type="ARBA" id="ARBA00022771"/>
    </source>
</evidence>
<evidence type="ECO:0000313" key="9">
    <source>
        <dbReference type="Proteomes" id="UP001165740"/>
    </source>
</evidence>
<feature type="compositionally biased region" description="Basic and acidic residues" evidence="6">
    <location>
        <begin position="599"/>
        <end position="611"/>
    </location>
</feature>
<dbReference type="Pfam" id="PF03184">
    <property type="entry name" value="DDE_1"/>
    <property type="match status" value="1"/>
</dbReference>
<organism evidence="9 11">
    <name type="scientific">Biomphalaria glabrata</name>
    <name type="common">Bloodfluke planorb</name>
    <name type="synonym">Freshwater snail</name>
    <dbReference type="NCBI Taxonomy" id="6526"/>
    <lineage>
        <taxon>Eukaryota</taxon>
        <taxon>Metazoa</taxon>
        <taxon>Spiralia</taxon>
        <taxon>Lophotrochozoa</taxon>
        <taxon>Mollusca</taxon>
        <taxon>Gastropoda</taxon>
        <taxon>Heterobranchia</taxon>
        <taxon>Euthyneura</taxon>
        <taxon>Panpulmonata</taxon>
        <taxon>Hygrophila</taxon>
        <taxon>Lymnaeoidea</taxon>
        <taxon>Planorbidae</taxon>
        <taxon>Biomphalaria</taxon>
    </lineage>
</organism>
<reference evidence="10 11" key="1">
    <citation type="submission" date="2025-04" db="UniProtKB">
        <authorList>
            <consortium name="RefSeq"/>
        </authorList>
    </citation>
    <scope>IDENTIFICATION</scope>
</reference>
<dbReference type="InterPro" id="IPR001965">
    <property type="entry name" value="Znf_PHD"/>
</dbReference>
<keyword evidence="3" id="KW-0862">Zinc</keyword>
<dbReference type="GeneID" id="106068900"/>
<dbReference type="OrthoDB" id="10058523at2759"/>
<dbReference type="Pfam" id="PF03221">
    <property type="entry name" value="HTH_Tnp_Tc5"/>
    <property type="match status" value="1"/>
</dbReference>
<dbReference type="GO" id="GO:0008270">
    <property type="term" value="F:zinc ion binding"/>
    <property type="evidence" value="ECO:0007669"/>
    <property type="project" value="UniProtKB-KW"/>
</dbReference>
<dbReference type="InterPro" id="IPR050863">
    <property type="entry name" value="CenT-Element_Derived"/>
</dbReference>
<keyword evidence="2 5" id="KW-0863">Zinc-finger</keyword>
<dbReference type="RefSeq" id="XP_055863131.1">
    <property type="nucleotide sequence ID" value="XM_056007156.1"/>
</dbReference>
<dbReference type="OMA" id="DIWIACH"/>
<evidence type="ECO:0000256" key="1">
    <source>
        <dbReference type="ARBA" id="ARBA00022723"/>
    </source>
</evidence>
<dbReference type="PROSITE" id="PS51253">
    <property type="entry name" value="HTH_CENPB"/>
    <property type="match status" value="1"/>
</dbReference>
<dbReference type="InterPro" id="IPR019787">
    <property type="entry name" value="Znf_PHD-finger"/>
</dbReference>
<keyword evidence="4" id="KW-0238">DNA-binding</keyword>
<protein>
    <submittedName>
        <fullName evidence="10 11">Uncharacterized protein LOC106068900</fullName>
    </submittedName>
</protein>
<keyword evidence="9" id="KW-1185">Reference proteome</keyword>
<evidence type="ECO:0000256" key="6">
    <source>
        <dbReference type="SAM" id="MobiDB-lite"/>
    </source>
</evidence>
<evidence type="ECO:0000313" key="10">
    <source>
        <dbReference type="RefSeq" id="XP_055863131.1"/>
    </source>
</evidence>
<dbReference type="GO" id="GO:0005634">
    <property type="term" value="C:nucleus"/>
    <property type="evidence" value="ECO:0007669"/>
    <property type="project" value="TreeGrafter"/>
</dbReference>
<dbReference type="SUPFAM" id="SSF57903">
    <property type="entry name" value="FYVE/PHD zinc finger"/>
    <property type="match status" value="1"/>
</dbReference>
<dbReference type="CDD" id="cd15489">
    <property type="entry name" value="PHD_SF"/>
    <property type="match status" value="1"/>
</dbReference>
<dbReference type="PROSITE" id="PS01359">
    <property type="entry name" value="ZF_PHD_1"/>
    <property type="match status" value="1"/>
</dbReference>
<dbReference type="InterPro" id="IPR036397">
    <property type="entry name" value="RNaseH_sf"/>
</dbReference>
<name>A0A9W2YK89_BIOGL</name>
<accession>A0A9W2YK89</accession>
<dbReference type="GO" id="GO:0003677">
    <property type="term" value="F:DNA binding"/>
    <property type="evidence" value="ECO:0007669"/>
    <property type="project" value="UniProtKB-KW"/>
</dbReference>
<dbReference type="PANTHER" id="PTHR19303:SF74">
    <property type="entry name" value="POGO TRANSPOSABLE ELEMENT WITH KRAB DOMAIN"/>
    <property type="match status" value="1"/>
</dbReference>
<evidence type="ECO:0000259" key="8">
    <source>
        <dbReference type="PROSITE" id="PS51253"/>
    </source>
</evidence>
<dbReference type="PANTHER" id="PTHR19303">
    <property type="entry name" value="TRANSPOSON"/>
    <property type="match status" value="1"/>
</dbReference>
<dbReference type="AlphaFoldDB" id="A0A9W2YK89"/>
<feature type="region of interest" description="Disordered" evidence="6">
    <location>
        <begin position="573"/>
        <end position="621"/>
    </location>
</feature>
<feature type="domain" description="PHD-type" evidence="7">
    <location>
        <begin position="703"/>
        <end position="756"/>
    </location>
</feature>
<dbReference type="InterPro" id="IPR006600">
    <property type="entry name" value="HTH_CenpB_DNA-bd_dom"/>
</dbReference>
<evidence type="ECO:0000256" key="4">
    <source>
        <dbReference type="ARBA" id="ARBA00023125"/>
    </source>
</evidence>
<dbReference type="SMART" id="SM00249">
    <property type="entry name" value="PHD"/>
    <property type="match status" value="1"/>
</dbReference>
<dbReference type="RefSeq" id="XP_055863132.1">
    <property type="nucleotide sequence ID" value="XM_056007157.1"/>
</dbReference>
<evidence type="ECO:0000256" key="5">
    <source>
        <dbReference type="PROSITE-ProRule" id="PRU00146"/>
    </source>
</evidence>
<evidence type="ECO:0000313" key="11">
    <source>
        <dbReference type="RefSeq" id="XP_055863132.1"/>
    </source>
</evidence>
<dbReference type="Proteomes" id="UP001165740">
    <property type="component" value="Chromosome 12"/>
</dbReference>
<dbReference type="InterPro" id="IPR011011">
    <property type="entry name" value="Znf_FYVE_PHD"/>
</dbReference>
<feature type="domain" description="HTH CENPB-type" evidence="8">
    <location>
        <begin position="6"/>
        <end position="83"/>
    </location>
</feature>
<keyword evidence="1" id="KW-0479">Metal-binding</keyword>
<feature type="compositionally biased region" description="Polar residues" evidence="6">
    <location>
        <begin position="360"/>
        <end position="378"/>
    </location>
</feature>